<sequence>MLDTAYLPYVSARNDHDPERLRPAVVRELLSGRQLVLLRSWELKAVKSQRLLLNQVNYLLRKKVRFANEIAPLVARTRAAPSLAQPPVIWDILSLSTC</sequence>
<dbReference type="Proteomes" id="UP000299102">
    <property type="component" value="Unassembled WGS sequence"/>
</dbReference>
<evidence type="ECO:0000313" key="1">
    <source>
        <dbReference type="EMBL" id="GBP17341.1"/>
    </source>
</evidence>
<gene>
    <name evidence="1" type="ORF">EVAR_17827_1</name>
</gene>
<proteinExistence type="predicted"/>
<keyword evidence="2" id="KW-1185">Reference proteome</keyword>
<dbReference type="AlphaFoldDB" id="A0A4C1TTJ6"/>
<dbReference type="EMBL" id="BGZK01000086">
    <property type="protein sequence ID" value="GBP17341.1"/>
    <property type="molecule type" value="Genomic_DNA"/>
</dbReference>
<reference evidence="1 2" key="1">
    <citation type="journal article" date="2019" name="Commun. Biol.">
        <title>The bagworm genome reveals a unique fibroin gene that provides high tensile strength.</title>
        <authorList>
            <person name="Kono N."/>
            <person name="Nakamura H."/>
            <person name="Ohtoshi R."/>
            <person name="Tomita M."/>
            <person name="Numata K."/>
            <person name="Arakawa K."/>
        </authorList>
    </citation>
    <scope>NUCLEOTIDE SEQUENCE [LARGE SCALE GENOMIC DNA]</scope>
</reference>
<evidence type="ECO:0000313" key="2">
    <source>
        <dbReference type="Proteomes" id="UP000299102"/>
    </source>
</evidence>
<name>A0A4C1TTJ6_EUMVA</name>
<organism evidence="1 2">
    <name type="scientific">Eumeta variegata</name>
    <name type="common">Bagworm moth</name>
    <name type="synonym">Eumeta japonica</name>
    <dbReference type="NCBI Taxonomy" id="151549"/>
    <lineage>
        <taxon>Eukaryota</taxon>
        <taxon>Metazoa</taxon>
        <taxon>Ecdysozoa</taxon>
        <taxon>Arthropoda</taxon>
        <taxon>Hexapoda</taxon>
        <taxon>Insecta</taxon>
        <taxon>Pterygota</taxon>
        <taxon>Neoptera</taxon>
        <taxon>Endopterygota</taxon>
        <taxon>Lepidoptera</taxon>
        <taxon>Glossata</taxon>
        <taxon>Ditrysia</taxon>
        <taxon>Tineoidea</taxon>
        <taxon>Psychidae</taxon>
        <taxon>Oiketicinae</taxon>
        <taxon>Eumeta</taxon>
    </lineage>
</organism>
<accession>A0A4C1TTJ6</accession>
<protein>
    <submittedName>
        <fullName evidence="1">Uncharacterized protein</fullName>
    </submittedName>
</protein>
<comment type="caution">
    <text evidence="1">The sequence shown here is derived from an EMBL/GenBank/DDBJ whole genome shotgun (WGS) entry which is preliminary data.</text>
</comment>